<feature type="non-terminal residue" evidence="2">
    <location>
        <position position="196"/>
    </location>
</feature>
<dbReference type="STRING" id="133381.A0A2T9Z828"/>
<comment type="caution">
    <text evidence="2">The sequence shown here is derived from an EMBL/GenBank/DDBJ whole genome shotgun (WGS) entry which is preliminary data.</text>
</comment>
<accession>A0A2T9Z828</accession>
<gene>
    <name evidence="2" type="ORF">BB560_004864</name>
</gene>
<keyword evidence="3" id="KW-1185">Reference proteome</keyword>
<name>A0A2T9Z828_9FUNG</name>
<evidence type="ECO:0000313" key="2">
    <source>
        <dbReference type="EMBL" id="PVV00744.1"/>
    </source>
</evidence>
<dbReference type="Proteomes" id="UP000245609">
    <property type="component" value="Unassembled WGS sequence"/>
</dbReference>
<protein>
    <submittedName>
        <fullName evidence="2">Uncharacterized protein</fullName>
    </submittedName>
</protein>
<evidence type="ECO:0000256" key="1">
    <source>
        <dbReference type="SAM" id="Coils"/>
    </source>
</evidence>
<feature type="coiled-coil region" evidence="1">
    <location>
        <begin position="18"/>
        <end position="91"/>
    </location>
</feature>
<dbReference type="AlphaFoldDB" id="A0A2T9Z828"/>
<proteinExistence type="predicted"/>
<keyword evidence="1" id="KW-0175">Coiled coil</keyword>
<dbReference type="EMBL" id="MBFS01001674">
    <property type="protein sequence ID" value="PVV00744.1"/>
    <property type="molecule type" value="Genomic_DNA"/>
</dbReference>
<sequence>MNSDNANQETVQVAAGLMQEAELSYSHVVAENEQLKAQLATAEAQYNQLAADYDAAKKRCKKLNSDNAELKDKFEQEVRSKTELFMRYQEESNQILLREKELAVKEAEFYKLQLTSASNPRTSVTPIRSEQMGLPIQPMNSRDPLQAYDFTVKHVNGLDNGLTDALRRDFADNNTDYCKLHVPITCSSGPATKTRR</sequence>
<organism evidence="2 3">
    <name type="scientific">Smittium megazygosporum</name>
    <dbReference type="NCBI Taxonomy" id="133381"/>
    <lineage>
        <taxon>Eukaryota</taxon>
        <taxon>Fungi</taxon>
        <taxon>Fungi incertae sedis</taxon>
        <taxon>Zoopagomycota</taxon>
        <taxon>Kickxellomycotina</taxon>
        <taxon>Harpellomycetes</taxon>
        <taxon>Harpellales</taxon>
        <taxon>Legeriomycetaceae</taxon>
        <taxon>Smittium</taxon>
    </lineage>
</organism>
<reference evidence="2 3" key="1">
    <citation type="journal article" date="2018" name="MBio">
        <title>Comparative Genomics Reveals the Core Gene Toolbox for the Fungus-Insect Symbiosis.</title>
        <authorList>
            <person name="Wang Y."/>
            <person name="Stata M."/>
            <person name="Wang W."/>
            <person name="Stajich J.E."/>
            <person name="White M.M."/>
            <person name="Moncalvo J.M."/>
        </authorList>
    </citation>
    <scope>NUCLEOTIDE SEQUENCE [LARGE SCALE GENOMIC DNA]</scope>
    <source>
        <strain evidence="2 3">SC-DP-2</strain>
    </source>
</reference>
<evidence type="ECO:0000313" key="3">
    <source>
        <dbReference type="Proteomes" id="UP000245609"/>
    </source>
</evidence>
<dbReference type="OrthoDB" id="5583158at2759"/>